<dbReference type="RefSeq" id="WP_006274413.1">
    <property type="nucleotide sequence ID" value="NZ_GL883079.1"/>
</dbReference>
<keyword evidence="2" id="KW-1003">Cell membrane</keyword>
<dbReference type="InterPro" id="IPR042106">
    <property type="entry name" value="Nuo/plastoQ_OxRdtase_6_NuoJ"/>
</dbReference>
<organism evidence="3 4">
    <name type="scientific">Asticcacaulis biprosthecium C19</name>
    <dbReference type="NCBI Taxonomy" id="715226"/>
    <lineage>
        <taxon>Bacteria</taxon>
        <taxon>Pseudomonadati</taxon>
        <taxon>Pseudomonadota</taxon>
        <taxon>Alphaproteobacteria</taxon>
        <taxon>Caulobacterales</taxon>
        <taxon>Caulobacteraceae</taxon>
        <taxon>Asticcacaulis</taxon>
    </lineage>
</organism>
<feature type="transmembrane region" description="Helical" evidence="2">
    <location>
        <begin position="145"/>
        <end position="168"/>
    </location>
</feature>
<keyword evidence="2" id="KW-0520">NAD</keyword>
<comment type="subcellular location">
    <subcellularLocation>
        <location evidence="2">Cell membrane</location>
        <topology evidence="2">Multi-pass membrane protein</topology>
    </subcellularLocation>
</comment>
<gene>
    <name evidence="3" type="ORF">ABI_36340</name>
</gene>
<dbReference type="eggNOG" id="COG0839">
    <property type="taxonomic scope" value="Bacteria"/>
</dbReference>
<dbReference type="Proteomes" id="UP000006512">
    <property type="component" value="Unassembled WGS sequence"/>
</dbReference>
<proteinExistence type="inferred from homology"/>
<feature type="transmembrane region" description="Helical" evidence="2">
    <location>
        <begin position="6"/>
        <end position="25"/>
    </location>
</feature>
<keyword evidence="4" id="KW-1185">Reference proteome</keyword>
<dbReference type="Pfam" id="PF00499">
    <property type="entry name" value="Oxidored_q3"/>
    <property type="match status" value="1"/>
</dbReference>
<comment type="function">
    <text evidence="2">NDH-1 shuttles electrons from NADH, via FMN and iron-sulfur (Fe-S) centers, to quinones in the respiratory chain. Couples the redox reaction to proton translocation (for every two electrons transferred, four hydrogen ions are translocated across the cytoplasmic membrane), and thus conserves the redox energy in a proton gradient.</text>
</comment>
<dbReference type="PANTHER" id="PTHR33269:SF17">
    <property type="entry name" value="NADH-UBIQUINONE OXIDOREDUCTASE CHAIN 6"/>
    <property type="match status" value="1"/>
</dbReference>
<keyword evidence="2" id="KW-0874">Quinone</keyword>
<dbReference type="GO" id="GO:0008137">
    <property type="term" value="F:NADH dehydrogenase (ubiquinone) activity"/>
    <property type="evidence" value="ECO:0007669"/>
    <property type="project" value="UniProtKB-UniRule"/>
</dbReference>
<dbReference type="PANTHER" id="PTHR33269">
    <property type="entry name" value="NADH-UBIQUINONE OXIDOREDUCTASE CHAIN 6"/>
    <property type="match status" value="1"/>
</dbReference>
<keyword evidence="2" id="KW-0472">Membrane</keyword>
<accession>F4QQW8</accession>
<protein>
    <recommendedName>
        <fullName evidence="2">NADH-quinone oxidoreductase subunit J</fullName>
        <ecNumber evidence="2">7.1.1.-</ecNumber>
    </recommendedName>
</protein>
<dbReference type="AlphaFoldDB" id="F4QQW8"/>
<dbReference type="STRING" id="715226.ABI_36340"/>
<dbReference type="InterPro" id="IPR001457">
    <property type="entry name" value="NADH_UbQ/plastoQ_OxRdtase_su6"/>
</dbReference>
<reference evidence="4" key="1">
    <citation type="submission" date="2011-03" db="EMBL/GenBank/DDBJ databases">
        <title>Draft genome sequence of Brevundimonas diminuta.</title>
        <authorList>
            <person name="Brown P.J.B."/>
            <person name="Buechlein A."/>
            <person name="Hemmerich C."/>
            <person name="Brun Y.V."/>
        </authorList>
    </citation>
    <scope>NUCLEOTIDE SEQUENCE [LARGE SCALE GENOMIC DNA]</scope>
    <source>
        <strain evidence="4">C19</strain>
    </source>
</reference>
<feature type="transmembrane region" description="Helical" evidence="2">
    <location>
        <begin position="32"/>
        <end position="51"/>
    </location>
</feature>
<feature type="transmembrane region" description="Helical" evidence="2">
    <location>
        <begin position="91"/>
        <end position="114"/>
    </location>
</feature>
<dbReference type="OrthoDB" id="9795409at2"/>
<evidence type="ECO:0000256" key="2">
    <source>
        <dbReference type="RuleBase" id="RU004429"/>
    </source>
</evidence>
<dbReference type="Gene3D" id="1.20.120.1200">
    <property type="entry name" value="NADH-ubiquinone/plastoquinone oxidoreductase chain 6, subunit NuoJ"/>
    <property type="match status" value="1"/>
</dbReference>
<keyword evidence="2" id="KW-0812">Transmembrane</keyword>
<evidence type="ECO:0000313" key="3">
    <source>
        <dbReference type="EMBL" id="EGF90605.1"/>
    </source>
</evidence>
<dbReference type="GO" id="GO:0016491">
    <property type="term" value="F:oxidoreductase activity"/>
    <property type="evidence" value="ECO:0007669"/>
    <property type="project" value="UniProtKB-KW"/>
</dbReference>
<keyword evidence="3" id="KW-0560">Oxidoreductase</keyword>
<dbReference type="HOGENOM" id="CLU_085957_5_1_5"/>
<evidence type="ECO:0000313" key="4">
    <source>
        <dbReference type="Proteomes" id="UP000006512"/>
    </source>
</evidence>
<feature type="transmembrane region" description="Helical" evidence="2">
    <location>
        <begin position="57"/>
        <end position="79"/>
    </location>
</feature>
<dbReference type="GO" id="GO:0005886">
    <property type="term" value="C:plasma membrane"/>
    <property type="evidence" value="ECO:0007669"/>
    <property type="project" value="UniProtKB-SubCell"/>
</dbReference>
<dbReference type="EMBL" id="GL883079">
    <property type="protein sequence ID" value="EGF90605.1"/>
    <property type="molecule type" value="Genomic_DNA"/>
</dbReference>
<comment type="similarity">
    <text evidence="1 2">Belongs to the complex I subunit 6 family.</text>
</comment>
<name>F4QQW8_9CAUL</name>
<dbReference type="EC" id="7.1.1.-" evidence="2"/>
<dbReference type="GO" id="GO:0048038">
    <property type="term" value="F:quinone binding"/>
    <property type="evidence" value="ECO:0007669"/>
    <property type="project" value="UniProtKB-UniRule"/>
</dbReference>
<keyword evidence="2" id="KW-1133">Transmembrane helix</keyword>
<sequence length="204" mass="21918">MTLMAIAFYLMAAVTLVAGLLVVTARNPVHSVLYLILAFFSAAGLFVLLGAEFLAMLLIVVYVGAVAVLFLFVVMMLDVDFIKLRQGFANYLAPGAVVAGILAFELIFVGWAVAGRGAAAGNAPQAARPDATNIQTIGLELYTTYAYVFEAAGFVLLVAMIGAIVLTLRHRTYVKRQDIYKQVTRRRKDAVAVVPAKTGEGIQE</sequence>
<comment type="catalytic activity">
    <reaction evidence="2">
        <text>a quinone + NADH + 5 H(+)(in) = a quinol + NAD(+) + 4 H(+)(out)</text>
        <dbReference type="Rhea" id="RHEA:57888"/>
        <dbReference type="ChEBI" id="CHEBI:15378"/>
        <dbReference type="ChEBI" id="CHEBI:24646"/>
        <dbReference type="ChEBI" id="CHEBI:57540"/>
        <dbReference type="ChEBI" id="CHEBI:57945"/>
        <dbReference type="ChEBI" id="CHEBI:132124"/>
    </reaction>
</comment>
<dbReference type="NCBIfam" id="NF005164">
    <property type="entry name" value="PRK06638.1-4"/>
    <property type="match status" value="1"/>
</dbReference>
<evidence type="ECO:0000256" key="1">
    <source>
        <dbReference type="ARBA" id="ARBA00005698"/>
    </source>
</evidence>